<dbReference type="PANTHER" id="PTHR43434">
    <property type="entry name" value="PHOSPHOGLYCOLATE PHOSPHATASE"/>
    <property type="match status" value="1"/>
</dbReference>
<dbReference type="SUPFAM" id="SSF56784">
    <property type="entry name" value="HAD-like"/>
    <property type="match status" value="1"/>
</dbReference>
<evidence type="ECO:0000256" key="1">
    <source>
        <dbReference type="ARBA" id="ARBA00022801"/>
    </source>
</evidence>
<organism evidence="3 4">
    <name type="scientific">Bacillus salacetis</name>
    <dbReference type="NCBI Taxonomy" id="2315464"/>
    <lineage>
        <taxon>Bacteria</taxon>
        <taxon>Bacillati</taxon>
        <taxon>Bacillota</taxon>
        <taxon>Bacilli</taxon>
        <taxon>Bacillales</taxon>
        <taxon>Bacillaceae</taxon>
        <taxon>Bacillus</taxon>
    </lineage>
</organism>
<dbReference type="InterPro" id="IPR023214">
    <property type="entry name" value="HAD_sf"/>
</dbReference>
<dbReference type="InterPro" id="IPR006439">
    <property type="entry name" value="HAD-SF_hydro_IA"/>
</dbReference>
<dbReference type="OrthoDB" id="9807630at2"/>
<evidence type="ECO:0000313" key="3">
    <source>
        <dbReference type="EMBL" id="RIW32040.1"/>
    </source>
</evidence>
<accession>A0A3A1QV38</accession>
<dbReference type="GO" id="GO:0008967">
    <property type="term" value="F:phosphoglycolate phosphatase activity"/>
    <property type="evidence" value="ECO:0007669"/>
    <property type="project" value="TreeGrafter"/>
</dbReference>
<dbReference type="NCBIfam" id="TIGR01549">
    <property type="entry name" value="HAD-SF-IA-v1"/>
    <property type="match status" value="1"/>
</dbReference>
<dbReference type="Proteomes" id="UP000265801">
    <property type="component" value="Unassembled WGS sequence"/>
</dbReference>
<protein>
    <submittedName>
        <fullName evidence="3">HAD family hydrolase</fullName>
    </submittedName>
</protein>
<reference evidence="3 4" key="1">
    <citation type="submission" date="2018-09" db="EMBL/GenBank/DDBJ databases">
        <title>Bacillus saliacetes sp. nov., isolated from Thai shrimp paste (Ka-pi).</title>
        <authorList>
            <person name="Daroonpunt R."/>
            <person name="Tanasupawat S."/>
            <person name="Yiamsombut S."/>
        </authorList>
    </citation>
    <scope>NUCLEOTIDE SEQUENCE [LARGE SCALE GENOMIC DNA]</scope>
    <source>
        <strain evidence="3 4">SKP7-4</strain>
    </source>
</reference>
<keyword evidence="4" id="KW-1185">Reference proteome</keyword>
<dbReference type="GO" id="GO:0005829">
    <property type="term" value="C:cytosol"/>
    <property type="evidence" value="ECO:0007669"/>
    <property type="project" value="TreeGrafter"/>
</dbReference>
<dbReference type="SFLD" id="SFLDS00003">
    <property type="entry name" value="Haloacid_Dehalogenase"/>
    <property type="match status" value="1"/>
</dbReference>
<evidence type="ECO:0000313" key="4">
    <source>
        <dbReference type="Proteomes" id="UP000265801"/>
    </source>
</evidence>
<dbReference type="SFLD" id="SFLDG01129">
    <property type="entry name" value="C1.5:_HAD__Beta-PGM__Phosphata"/>
    <property type="match status" value="1"/>
</dbReference>
<proteinExistence type="predicted"/>
<dbReference type="InterPro" id="IPR036412">
    <property type="entry name" value="HAD-like_sf"/>
</dbReference>
<evidence type="ECO:0000256" key="2">
    <source>
        <dbReference type="ARBA" id="ARBA00022842"/>
    </source>
</evidence>
<dbReference type="InterPro" id="IPR023198">
    <property type="entry name" value="PGP-like_dom2"/>
</dbReference>
<dbReference type="RefSeq" id="WP_119547777.1">
    <property type="nucleotide sequence ID" value="NZ_QXIR01000019.1"/>
</dbReference>
<dbReference type="Gene3D" id="3.40.50.1000">
    <property type="entry name" value="HAD superfamily/HAD-like"/>
    <property type="match status" value="1"/>
</dbReference>
<dbReference type="AlphaFoldDB" id="A0A3A1QV38"/>
<comment type="caution">
    <text evidence="3">The sequence shown here is derived from an EMBL/GenBank/DDBJ whole genome shotgun (WGS) entry which is preliminary data.</text>
</comment>
<dbReference type="InterPro" id="IPR050155">
    <property type="entry name" value="HAD-like_hydrolase_sf"/>
</dbReference>
<dbReference type="Gene3D" id="1.10.150.240">
    <property type="entry name" value="Putative phosphatase, domain 2"/>
    <property type="match status" value="1"/>
</dbReference>
<dbReference type="InterPro" id="IPR041492">
    <property type="entry name" value="HAD_2"/>
</dbReference>
<name>A0A3A1QV38_9BACI</name>
<keyword evidence="2" id="KW-0460">Magnesium</keyword>
<dbReference type="GO" id="GO:0006281">
    <property type="term" value="P:DNA repair"/>
    <property type="evidence" value="ECO:0007669"/>
    <property type="project" value="TreeGrafter"/>
</dbReference>
<sequence>MNILWDFDGTLFDTYPAYTKVFSAVLGEKAKPEDIYKQLKISYTNALNYYEVSEEDQATLMELRKKLAPEEMKPFDHVEEILKWADKNVIMTHKSRKGVLAILQHYGWEHYFSDIVTIDDGYARKPDTEAYVYLHNKHHIDLAIGDRELDLIPAKKLGIATCIFQTECEIADYQLQDYREFFKLGL</sequence>
<gene>
    <name evidence="3" type="ORF">D3H55_14295</name>
</gene>
<dbReference type="Pfam" id="PF13419">
    <property type="entry name" value="HAD_2"/>
    <property type="match status" value="1"/>
</dbReference>
<dbReference type="EMBL" id="QXIR01000019">
    <property type="protein sequence ID" value="RIW32040.1"/>
    <property type="molecule type" value="Genomic_DNA"/>
</dbReference>
<dbReference type="PANTHER" id="PTHR43434:SF25">
    <property type="entry name" value="PHOSPHOGLYCOLATE PHOSPHATASE"/>
    <property type="match status" value="1"/>
</dbReference>
<keyword evidence="1 3" id="KW-0378">Hydrolase</keyword>